<keyword evidence="1" id="KW-0812">Transmembrane</keyword>
<proteinExistence type="predicted"/>
<evidence type="ECO:0000313" key="2">
    <source>
        <dbReference type="EMBL" id="MCM2531429.1"/>
    </source>
</evidence>
<sequence length="113" mass="12207">MMKEIGFFPAFIESYFIALGVILGGALIGGIASFLTGHPPLTRVYQLSSLLRIWAIVAAIGGTFDTVYSFERGLFNAETKDVFKQILLILSALGGAQTGALLINWLTQEHISS</sequence>
<evidence type="ECO:0000313" key="3">
    <source>
        <dbReference type="Proteomes" id="UP001523262"/>
    </source>
</evidence>
<keyword evidence="3" id="KW-1185">Reference proteome</keyword>
<comment type="caution">
    <text evidence="2">The sequence shown here is derived from an EMBL/GenBank/DDBJ whole genome shotgun (WGS) entry which is preliminary data.</text>
</comment>
<feature type="transmembrane region" description="Helical" evidence="1">
    <location>
        <begin position="82"/>
        <end position="106"/>
    </location>
</feature>
<protein>
    <submittedName>
        <fullName evidence="2">YtrH family sporulation protein</fullName>
    </submittedName>
</protein>
<name>A0ABT0W7C0_9BACI</name>
<dbReference type="EMBL" id="JAMQCR010000001">
    <property type="protein sequence ID" value="MCM2531429.1"/>
    <property type="molecule type" value="Genomic_DNA"/>
</dbReference>
<reference evidence="2 3" key="1">
    <citation type="submission" date="2022-06" db="EMBL/GenBank/DDBJ databases">
        <authorList>
            <person name="Jeon C.O."/>
        </authorList>
    </citation>
    <scope>NUCLEOTIDE SEQUENCE [LARGE SCALE GENOMIC DNA]</scope>
    <source>
        <strain evidence="2 3">KCTC 13943</strain>
    </source>
</reference>
<feature type="transmembrane region" description="Helical" evidence="1">
    <location>
        <begin position="15"/>
        <end position="37"/>
    </location>
</feature>
<dbReference type="InterPro" id="IPR025689">
    <property type="entry name" value="Spore_YtrH"/>
</dbReference>
<feature type="transmembrane region" description="Helical" evidence="1">
    <location>
        <begin position="49"/>
        <end position="70"/>
    </location>
</feature>
<organism evidence="2 3">
    <name type="scientific">Neobacillus pocheonensis</name>
    <dbReference type="NCBI Taxonomy" id="363869"/>
    <lineage>
        <taxon>Bacteria</taxon>
        <taxon>Bacillati</taxon>
        <taxon>Bacillota</taxon>
        <taxon>Bacilli</taxon>
        <taxon>Bacillales</taxon>
        <taxon>Bacillaceae</taxon>
        <taxon>Neobacillus</taxon>
    </lineage>
</organism>
<evidence type="ECO:0000256" key="1">
    <source>
        <dbReference type="SAM" id="Phobius"/>
    </source>
</evidence>
<keyword evidence="1" id="KW-1133">Transmembrane helix</keyword>
<keyword evidence="1" id="KW-0472">Membrane</keyword>
<dbReference type="Pfam" id="PF14034">
    <property type="entry name" value="Spore_YtrH"/>
    <property type="match status" value="1"/>
</dbReference>
<gene>
    <name evidence="2" type="ORF">NDK43_02170</name>
</gene>
<dbReference type="Proteomes" id="UP001523262">
    <property type="component" value="Unassembled WGS sequence"/>
</dbReference>
<accession>A0ABT0W7C0</accession>